<protein>
    <submittedName>
        <fullName evidence="2">Uncharacterized protein</fullName>
    </submittedName>
</protein>
<sequence length="173" mass="19546">MLAVLPQVDRLYLYGPDRQGGRPHLNDATRYAPSTIPWPQHSSRTFNLQNGLQWPEGGRMDVVGPKHDLLLLLSHLQCRLPDVGMKMSPPADRRPVPLDRHQNENRKFLIFTDFDLEFEDYTGFPGAIPRIAATRHDIVCPKATNTNAKHEAHRTPLQGESHPGYNARAGERG</sequence>
<dbReference type="HOGENOM" id="CLU_1548745_0_0_1"/>
<dbReference type="AlphaFoldDB" id="A0A0C3QFV2"/>
<dbReference type="EMBL" id="KN823065">
    <property type="protein sequence ID" value="KIO24234.1"/>
    <property type="molecule type" value="Genomic_DNA"/>
</dbReference>
<dbReference type="Proteomes" id="UP000054248">
    <property type="component" value="Unassembled WGS sequence"/>
</dbReference>
<evidence type="ECO:0000256" key="1">
    <source>
        <dbReference type="SAM" id="MobiDB-lite"/>
    </source>
</evidence>
<gene>
    <name evidence="2" type="ORF">M407DRAFT_9052</name>
</gene>
<evidence type="ECO:0000313" key="2">
    <source>
        <dbReference type="EMBL" id="KIO24234.1"/>
    </source>
</evidence>
<organism evidence="2 3">
    <name type="scientific">Tulasnella calospora MUT 4182</name>
    <dbReference type="NCBI Taxonomy" id="1051891"/>
    <lineage>
        <taxon>Eukaryota</taxon>
        <taxon>Fungi</taxon>
        <taxon>Dikarya</taxon>
        <taxon>Basidiomycota</taxon>
        <taxon>Agaricomycotina</taxon>
        <taxon>Agaricomycetes</taxon>
        <taxon>Cantharellales</taxon>
        <taxon>Tulasnellaceae</taxon>
        <taxon>Tulasnella</taxon>
    </lineage>
</organism>
<accession>A0A0C3QFV2</accession>
<evidence type="ECO:0000313" key="3">
    <source>
        <dbReference type="Proteomes" id="UP000054248"/>
    </source>
</evidence>
<reference evidence="2 3" key="1">
    <citation type="submission" date="2014-04" db="EMBL/GenBank/DDBJ databases">
        <authorList>
            <consortium name="DOE Joint Genome Institute"/>
            <person name="Kuo A."/>
            <person name="Girlanda M."/>
            <person name="Perotto S."/>
            <person name="Kohler A."/>
            <person name="Nagy L.G."/>
            <person name="Floudas D."/>
            <person name="Copeland A."/>
            <person name="Barry K.W."/>
            <person name="Cichocki N."/>
            <person name="Veneault-Fourrey C."/>
            <person name="LaButti K."/>
            <person name="Lindquist E.A."/>
            <person name="Lipzen A."/>
            <person name="Lundell T."/>
            <person name="Morin E."/>
            <person name="Murat C."/>
            <person name="Sun H."/>
            <person name="Tunlid A."/>
            <person name="Henrissat B."/>
            <person name="Grigoriev I.V."/>
            <person name="Hibbett D.S."/>
            <person name="Martin F."/>
            <person name="Nordberg H.P."/>
            <person name="Cantor M.N."/>
            <person name="Hua S.X."/>
        </authorList>
    </citation>
    <scope>NUCLEOTIDE SEQUENCE [LARGE SCALE GENOMIC DNA]</scope>
    <source>
        <strain evidence="2 3">MUT 4182</strain>
    </source>
</reference>
<name>A0A0C3QFV2_9AGAM</name>
<proteinExistence type="predicted"/>
<dbReference type="OrthoDB" id="3236776at2759"/>
<reference evidence="3" key="2">
    <citation type="submission" date="2015-01" db="EMBL/GenBank/DDBJ databases">
        <title>Evolutionary Origins and Diversification of the Mycorrhizal Mutualists.</title>
        <authorList>
            <consortium name="DOE Joint Genome Institute"/>
            <consortium name="Mycorrhizal Genomics Consortium"/>
            <person name="Kohler A."/>
            <person name="Kuo A."/>
            <person name="Nagy L.G."/>
            <person name="Floudas D."/>
            <person name="Copeland A."/>
            <person name="Barry K.W."/>
            <person name="Cichocki N."/>
            <person name="Veneault-Fourrey C."/>
            <person name="LaButti K."/>
            <person name="Lindquist E.A."/>
            <person name="Lipzen A."/>
            <person name="Lundell T."/>
            <person name="Morin E."/>
            <person name="Murat C."/>
            <person name="Riley R."/>
            <person name="Ohm R."/>
            <person name="Sun H."/>
            <person name="Tunlid A."/>
            <person name="Henrissat B."/>
            <person name="Grigoriev I.V."/>
            <person name="Hibbett D.S."/>
            <person name="Martin F."/>
        </authorList>
    </citation>
    <scope>NUCLEOTIDE SEQUENCE [LARGE SCALE GENOMIC DNA]</scope>
    <source>
        <strain evidence="3">MUT 4182</strain>
    </source>
</reference>
<feature type="region of interest" description="Disordered" evidence="1">
    <location>
        <begin position="145"/>
        <end position="173"/>
    </location>
</feature>
<keyword evidence="3" id="KW-1185">Reference proteome</keyword>